<dbReference type="SUPFAM" id="SSF81383">
    <property type="entry name" value="F-box domain"/>
    <property type="match status" value="1"/>
</dbReference>
<dbReference type="AlphaFoldDB" id="A0A1R2CTM5"/>
<gene>
    <name evidence="1" type="ORF">SteCoe_4900</name>
</gene>
<dbReference type="EMBL" id="MPUH01000063">
    <property type="protein sequence ID" value="OMJ92348.1"/>
    <property type="molecule type" value="Genomic_DNA"/>
</dbReference>
<evidence type="ECO:0000313" key="2">
    <source>
        <dbReference type="Proteomes" id="UP000187209"/>
    </source>
</evidence>
<sequence length="306" mass="35482">MNFINLKNSNFLEIIKYLELADLASLSITCKFFNNFFIKNEDFIQKQALSLLGIEYSPSVLPWKSILLNLYNSSDTKLQNLFQPYFTNGGTYRYMGYYFMWRLVQDEGTYCTHLQENVLVKYIFSPNIKPNMDEEPTKYKISEDVFNLHNLEESANENQHLCPEIRRIFIKIPLGGFTCPCEILMCFSSLKKIENFSLIQNFHSCKTKEDAIRNGEILKLSTKIIGGNEHEAVIFKKSIGEIQPICWVKAHFEKCSSNGFWIETGDSFFGRYFYVLLISARALYSDNNIDISNVTPWSRVIEIGNA</sequence>
<comment type="caution">
    <text evidence="1">The sequence shown here is derived from an EMBL/GenBank/DDBJ whole genome shotgun (WGS) entry which is preliminary data.</text>
</comment>
<evidence type="ECO:0008006" key="3">
    <source>
        <dbReference type="Google" id="ProtNLM"/>
    </source>
</evidence>
<proteinExistence type="predicted"/>
<name>A0A1R2CTM5_9CILI</name>
<keyword evidence="2" id="KW-1185">Reference proteome</keyword>
<protein>
    <recommendedName>
        <fullName evidence="3">F-box domain-containing protein</fullName>
    </recommendedName>
</protein>
<evidence type="ECO:0000313" key="1">
    <source>
        <dbReference type="EMBL" id="OMJ92348.1"/>
    </source>
</evidence>
<accession>A0A1R2CTM5</accession>
<organism evidence="1 2">
    <name type="scientific">Stentor coeruleus</name>
    <dbReference type="NCBI Taxonomy" id="5963"/>
    <lineage>
        <taxon>Eukaryota</taxon>
        <taxon>Sar</taxon>
        <taxon>Alveolata</taxon>
        <taxon>Ciliophora</taxon>
        <taxon>Postciliodesmatophora</taxon>
        <taxon>Heterotrichea</taxon>
        <taxon>Heterotrichida</taxon>
        <taxon>Stentoridae</taxon>
        <taxon>Stentor</taxon>
    </lineage>
</organism>
<reference evidence="1 2" key="1">
    <citation type="submission" date="2016-11" db="EMBL/GenBank/DDBJ databases">
        <title>The macronuclear genome of Stentor coeruleus: a giant cell with tiny introns.</title>
        <authorList>
            <person name="Slabodnick M."/>
            <person name="Ruby J.G."/>
            <person name="Reiff S.B."/>
            <person name="Swart E.C."/>
            <person name="Gosai S."/>
            <person name="Prabakaran S."/>
            <person name="Witkowska E."/>
            <person name="Larue G.E."/>
            <person name="Fisher S."/>
            <person name="Freeman R.M."/>
            <person name="Gunawardena J."/>
            <person name="Chu W."/>
            <person name="Stover N.A."/>
            <person name="Gregory B.D."/>
            <person name="Nowacki M."/>
            <person name="Derisi J."/>
            <person name="Roy S.W."/>
            <person name="Marshall W.F."/>
            <person name="Sood P."/>
        </authorList>
    </citation>
    <scope>NUCLEOTIDE SEQUENCE [LARGE SCALE GENOMIC DNA]</scope>
    <source>
        <strain evidence="1">WM001</strain>
    </source>
</reference>
<dbReference type="InterPro" id="IPR036047">
    <property type="entry name" value="F-box-like_dom_sf"/>
</dbReference>
<dbReference type="Proteomes" id="UP000187209">
    <property type="component" value="Unassembled WGS sequence"/>
</dbReference>